<feature type="transmembrane region" description="Helical" evidence="6">
    <location>
        <begin position="12"/>
        <end position="33"/>
    </location>
</feature>
<keyword evidence="4 6" id="KW-1133">Transmembrane helix</keyword>
<dbReference type="OrthoDB" id="3249502at2"/>
<dbReference type="AlphaFoldDB" id="A0A1T4N0S8"/>
<evidence type="ECO:0000256" key="3">
    <source>
        <dbReference type="ARBA" id="ARBA00022692"/>
    </source>
</evidence>
<organism evidence="7 8">
    <name type="scientific">Eubacterium coprostanoligenes</name>
    <dbReference type="NCBI Taxonomy" id="290054"/>
    <lineage>
        <taxon>Bacteria</taxon>
        <taxon>Bacillati</taxon>
        <taxon>Bacillota</taxon>
        <taxon>Clostridia</taxon>
        <taxon>Eubacteriales</taxon>
        <taxon>Eubacteriaceae</taxon>
        <taxon>Eubacterium</taxon>
    </lineage>
</organism>
<dbReference type="STRING" id="290054.SAMN02745114_01441"/>
<feature type="transmembrane region" description="Helical" evidence="6">
    <location>
        <begin position="212"/>
        <end position="229"/>
    </location>
</feature>
<keyword evidence="3 6" id="KW-0812">Transmembrane</keyword>
<evidence type="ECO:0000256" key="2">
    <source>
        <dbReference type="ARBA" id="ARBA00022475"/>
    </source>
</evidence>
<keyword evidence="2" id="KW-1003">Cell membrane</keyword>
<evidence type="ECO:0000256" key="4">
    <source>
        <dbReference type="ARBA" id="ARBA00022989"/>
    </source>
</evidence>
<dbReference type="GO" id="GO:0005886">
    <property type="term" value="C:plasma membrane"/>
    <property type="evidence" value="ECO:0007669"/>
    <property type="project" value="UniProtKB-SubCell"/>
</dbReference>
<reference evidence="7 8" key="1">
    <citation type="submission" date="2017-02" db="EMBL/GenBank/DDBJ databases">
        <authorList>
            <person name="Peterson S.W."/>
        </authorList>
    </citation>
    <scope>NUCLEOTIDE SEQUENCE [LARGE SCALE GENOMIC DNA]</scope>
    <source>
        <strain evidence="7 8">ATCC 51222</strain>
    </source>
</reference>
<keyword evidence="5 6" id="KW-0472">Membrane</keyword>
<dbReference type="Proteomes" id="UP000190657">
    <property type="component" value="Unassembled WGS sequence"/>
</dbReference>
<feature type="transmembrane region" description="Helical" evidence="6">
    <location>
        <begin position="249"/>
        <end position="270"/>
    </location>
</feature>
<dbReference type="PANTHER" id="PTHR30250:SF11">
    <property type="entry name" value="O-ANTIGEN TRANSPORTER-RELATED"/>
    <property type="match status" value="1"/>
</dbReference>
<feature type="transmembrane region" description="Helical" evidence="6">
    <location>
        <begin position="53"/>
        <end position="71"/>
    </location>
</feature>
<evidence type="ECO:0000313" key="7">
    <source>
        <dbReference type="EMBL" id="SJZ72605.1"/>
    </source>
</evidence>
<feature type="transmembrane region" description="Helical" evidence="6">
    <location>
        <begin position="381"/>
        <end position="401"/>
    </location>
</feature>
<feature type="transmembrane region" description="Helical" evidence="6">
    <location>
        <begin position="325"/>
        <end position="348"/>
    </location>
</feature>
<feature type="transmembrane region" description="Helical" evidence="6">
    <location>
        <begin position="291"/>
        <end position="313"/>
    </location>
</feature>
<feature type="transmembrane region" description="Helical" evidence="6">
    <location>
        <begin position="413"/>
        <end position="431"/>
    </location>
</feature>
<dbReference type="InterPro" id="IPR050833">
    <property type="entry name" value="Poly_Biosynth_Transport"/>
</dbReference>
<sequence>MDKYKKLATNTIIFAIGTFSSKILSFLLMPYVTGKLMPEDYSTADLIQQTANVLIPIVFLQINSAALRFALDKNENKSDVFTIGVRTTLKGFLAFLIFYYPVTLIKINDMALGDYAPLLYLFVLVSGMRQLCQQFVRGCGQVRIFAIDGIIATATTLLFNLLFLGPLNMGVTGYVLAIIASDFMSVVFLFVATKLWNDLHFHKVNKKTKIDMLKYSVPLMPTIILWWIINVSDRYMVTGFIGSAENGLYTAASKIPNFVVMFSSIFIDAWQLSAVDEYDSEDKADFFTKVFRVYSGGIFAVSSALILGCQLITKILVKPNYYDSWQFVPILIIATTLSCLVNFLASVYMAEKKSVMAMVTAMSGALTNIVLNLILIPNVGAIGAAIATVVAFAVVFIFRGANTKKYIAINFNTPLLIAEVAILAVQCIVMIKLKSGAMMYGIESALVLAMLLVNIKPIKELANKIFGRFLKKSK</sequence>
<dbReference type="Pfam" id="PF01943">
    <property type="entry name" value="Polysacc_synt"/>
    <property type="match status" value="1"/>
</dbReference>
<accession>A0A1T4N0S8</accession>
<evidence type="ECO:0000256" key="6">
    <source>
        <dbReference type="SAM" id="Phobius"/>
    </source>
</evidence>
<dbReference type="EMBL" id="FUWW01000017">
    <property type="protein sequence ID" value="SJZ72605.1"/>
    <property type="molecule type" value="Genomic_DNA"/>
</dbReference>
<evidence type="ECO:0000256" key="1">
    <source>
        <dbReference type="ARBA" id="ARBA00004651"/>
    </source>
</evidence>
<evidence type="ECO:0000256" key="5">
    <source>
        <dbReference type="ARBA" id="ARBA00023136"/>
    </source>
</evidence>
<name>A0A1T4N0S8_9FIRM</name>
<gene>
    <name evidence="7" type="ORF">SAMN02745114_01441</name>
</gene>
<feature type="transmembrane region" description="Helical" evidence="6">
    <location>
        <begin position="355"/>
        <end position="375"/>
    </location>
</feature>
<feature type="transmembrane region" description="Helical" evidence="6">
    <location>
        <begin position="83"/>
        <end position="103"/>
    </location>
</feature>
<feature type="transmembrane region" description="Helical" evidence="6">
    <location>
        <begin position="144"/>
        <end position="165"/>
    </location>
</feature>
<dbReference type="RefSeq" id="WP_078768901.1">
    <property type="nucleotide sequence ID" value="NZ_FUWW01000017.1"/>
</dbReference>
<comment type="subcellular location">
    <subcellularLocation>
        <location evidence="1">Cell membrane</location>
        <topology evidence="1">Multi-pass membrane protein</topology>
    </subcellularLocation>
</comment>
<dbReference type="PANTHER" id="PTHR30250">
    <property type="entry name" value="PST FAMILY PREDICTED COLANIC ACID TRANSPORTER"/>
    <property type="match status" value="1"/>
</dbReference>
<evidence type="ECO:0000313" key="8">
    <source>
        <dbReference type="Proteomes" id="UP000190657"/>
    </source>
</evidence>
<feature type="transmembrane region" description="Helical" evidence="6">
    <location>
        <begin position="115"/>
        <end position="132"/>
    </location>
</feature>
<protein>
    <submittedName>
        <fullName evidence="7">Membrane protein involved in the export of O-antigen and teichoic acid</fullName>
    </submittedName>
</protein>
<feature type="transmembrane region" description="Helical" evidence="6">
    <location>
        <begin position="437"/>
        <end position="455"/>
    </location>
</feature>
<proteinExistence type="predicted"/>
<dbReference type="InterPro" id="IPR002797">
    <property type="entry name" value="Polysacc_synth"/>
</dbReference>
<feature type="transmembrane region" description="Helical" evidence="6">
    <location>
        <begin position="171"/>
        <end position="191"/>
    </location>
</feature>
<keyword evidence="8" id="KW-1185">Reference proteome</keyword>